<keyword evidence="7 20" id="KW-0679">Respiratory chain</keyword>
<keyword evidence="11 20" id="KW-0249">Electron transport</keyword>
<evidence type="ECO:0000256" key="7">
    <source>
        <dbReference type="ARBA" id="ARBA00022660"/>
    </source>
</evidence>
<feature type="transmembrane region" description="Helical" evidence="20">
    <location>
        <begin position="77"/>
        <end position="98"/>
    </location>
</feature>
<evidence type="ECO:0000256" key="17">
    <source>
        <dbReference type="ARBA" id="ARBA00061233"/>
    </source>
</evidence>
<feature type="transmembrane region" description="Helical" evidence="20">
    <location>
        <begin position="178"/>
        <end position="200"/>
    </location>
</feature>
<evidence type="ECO:0000256" key="10">
    <source>
        <dbReference type="ARBA" id="ARBA00022792"/>
    </source>
</evidence>
<dbReference type="CDD" id="cd00290">
    <property type="entry name" value="cytochrome_b_C"/>
    <property type="match status" value="1"/>
</dbReference>
<comment type="similarity">
    <text evidence="17 20">Belongs to the cytochrome b family.</text>
</comment>
<dbReference type="Pfam" id="PF00032">
    <property type="entry name" value="Cytochrom_B_C"/>
    <property type="match status" value="1"/>
</dbReference>
<dbReference type="GO" id="GO:0046872">
    <property type="term" value="F:metal ion binding"/>
    <property type="evidence" value="ECO:0007669"/>
    <property type="project" value="UniProtKB-UniRule"/>
</dbReference>
<proteinExistence type="inferred from homology"/>
<comment type="subunit">
    <text evidence="3">The cytochrome bc1 complex contains 3 respiratory subunits (MT-CYB, CYC1 and UQCRFS1), 2 core proteins (UQCRC1 and UQCRC2) and probably 6 low-molecular weight proteins.</text>
</comment>
<feature type="transmembrane region" description="Helical" evidence="20">
    <location>
        <begin position="320"/>
        <end position="341"/>
    </location>
</feature>
<feature type="domain" description="Cytochrome b/b6 C-terminal region profile" evidence="22">
    <location>
        <begin position="210"/>
        <end position="380"/>
    </location>
</feature>
<feature type="transmembrane region" description="Helical" evidence="20">
    <location>
        <begin position="229"/>
        <end position="250"/>
    </location>
</feature>
<feature type="transmembrane region" description="Helical" evidence="20">
    <location>
        <begin position="347"/>
        <end position="372"/>
    </location>
</feature>
<dbReference type="PROSITE" id="PS51003">
    <property type="entry name" value="CYTB_CTER"/>
    <property type="match status" value="1"/>
</dbReference>
<dbReference type="Gene3D" id="1.20.810.10">
    <property type="entry name" value="Cytochrome Bc1 Complex, Chain C"/>
    <property type="match status" value="1"/>
</dbReference>
<reference evidence="23" key="1">
    <citation type="journal article" date="2019" name="Mitochondrial DNA A DNA Mapp Seq Anal">
        <title>Phylogeny and phylogeography of the genus Alburnoides (Teleostei, Cyprinidae) in Turkey based on mitochondrial DNA sequences.</title>
        <authorList>
            <person name="Bektas Y."/>
            <person name="Aksu I."/>
            <person name="Kaya C."/>
            <person name="Baycelebi E."/>
            <person name="Atasaral S."/>
            <person name="Ekmekci F.G."/>
            <person name="Turan D."/>
        </authorList>
    </citation>
    <scope>NUCLEOTIDE SEQUENCE</scope>
</reference>
<feature type="transmembrane region" description="Helical" evidence="20">
    <location>
        <begin position="145"/>
        <end position="166"/>
    </location>
</feature>
<comment type="subcellular location">
    <subcellularLocation>
        <location evidence="2">Mitochondrion inner membrane</location>
        <topology evidence="2">Multi-pass membrane protein</topology>
    </subcellularLocation>
</comment>
<dbReference type="GO" id="GO:0006122">
    <property type="term" value="P:mitochondrial electron transport, ubiquinol to cytochrome c"/>
    <property type="evidence" value="ECO:0007669"/>
    <property type="project" value="TreeGrafter"/>
</dbReference>
<dbReference type="InterPro" id="IPR027387">
    <property type="entry name" value="Cytb/b6-like_sf"/>
</dbReference>
<dbReference type="PANTHER" id="PTHR19271">
    <property type="entry name" value="CYTOCHROME B"/>
    <property type="match status" value="1"/>
</dbReference>
<dbReference type="FunFam" id="1.20.810.10:FF:000002">
    <property type="entry name" value="Cytochrome b"/>
    <property type="match status" value="1"/>
</dbReference>
<dbReference type="EMBL" id="MK860101">
    <property type="protein sequence ID" value="QEQ51080.1"/>
    <property type="molecule type" value="Genomic_DNA"/>
</dbReference>
<evidence type="ECO:0000256" key="18">
    <source>
        <dbReference type="PIRSR" id="PIRSR038885-1"/>
    </source>
</evidence>
<dbReference type="InterPro" id="IPR005797">
    <property type="entry name" value="Cyt_b/b6_N"/>
</dbReference>
<dbReference type="InterPro" id="IPR048260">
    <property type="entry name" value="Cytochrome_b_C_euk/bac"/>
</dbReference>
<feature type="transmembrane region" description="Helical" evidence="20">
    <location>
        <begin position="30"/>
        <end position="56"/>
    </location>
</feature>
<dbReference type="EMBL" id="MK860103">
    <property type="protein sequence ID" value="QEQ51082.1"/>
    <property type="molecule type" value="Genomic_DNA"/>
</dbReference>
<evidence type="ECO:0000256" key="1">
    <source>
        <dbReference type="ARBA" id="ARBA00002566"/>
    </source>
</evidence>
<feature type="binding site" description="axial binding residue" evidence="19">
    <location>
        <position position="97"/>
    </location>
    <ligand>
        <name>heme b</name>
        <dbReference type="ChEBI" id="CHEBI:60344"/>
        <label>b566</label>
    </ligand>
    <ligandPart>
        <name>Fe</name>
        <dbReference type="ChEBI" id="CHEBI:18248"/>
    </ligandPart>
</feature>
<keyword evidence="8 20" id="KW-0812">Transmembrane</keyword>
<evidence type="ECO:0000256" key="20">
    <source>
        <dbReference type="RuleBase" id="RU362117"/>
    </source>
</evidence>
<evidence type="ECO:0000256" key="13">
    <source>
        <dbReference type="ARBA" id="ARBA00023004"/>
    </source>
</evidence>
<gene>
    <name evidence="23" type="primary">Cytb</name>
</gene>
<keyword evidence="6 19" id="KW-0349">Heme</keyword>
<evidence type="ECO:0000256" key="2">
    <source>
        <dbReference type="ARBA" id="ARBA00004448"/>
    </source>
</evidence>
<evidence type="ECO:0000256" key="4">
    <source>
        <dbReference type="ARBA" id="ARBA00013531"/>
    </source>
</evidence>
<keyword evidence="15 20" id="KW-0496">Mitochondrion</keyword>
<evidence type="ECO:0000256" key="3">
    <source>
        <dbReference type="ARBA" id="ARBA00011660"/>
    </source>
</evidence>
<dbReference type="PROSITE" id="PS51002">
    <property type="entry name" value="CYTB_NTER"/>
    <property type="match status" value="1"/>
</dbReference>
<dbReference type="GO" id="GO:0005743">
    <property type="term" value="C:mitochondrial inner membrane"/>
    <property type="evidence" value="ECO:0007669"/>
    <property type="project" value="UniProtKB-SubCell"/>
</dbReference>
<evidence type="ECO:0000256" key="14">
    <source>
        <dbReference type="ARBA" id="ARBA00023075"/>
    </source>
</evidence>
<keyword evidence="16 20" id="KW-0472">Membrane</keyword>
<evidence type="ECO:0000256" key="15">
    <source>
        <dbReference type="ARBA" id="ARBA00023128"/>
    </source>
</evidence>
<keyword evidence="10" id="KW-0999">Mitochondrion inner membrane</keyword>
<keyword evidence="13 19" id="KW-0408">Iron</keyword>
<evidence type="ECO:0000256" key="5">
    <source>
        <dbReference type="ARBA" id="ARBA00022448"/>
    </source>
</evidence>
<evidence type="ECO:0000256" key="8">
    <source>
        <dbReference type="ARBA" id="ARBA00022692"/>
    </source>
</evidence>
<dbReference type="EMBL" id="MK860100">
    <property type="protein sequence ID" value="QEQ51079.1"/>
    <property type="molecule type" value="Genomic_DNA"/>
</dbReference>
<evidence type="ECO:0000259" key="22">
    <source>
        <dbReference type="PROSITE" id="PS51003"/>
    </source>
</evidence>
<dbReference type="InterPro" id="IPR030689">
    <property type="entry name" value="Cytochrome_b"/>
</dbReference>
<dbReference type="PANTHER" id="PTHR19271:SF16">
    <property type="entry name" value="CYTOCHROME B"/>
    <property type="match status" value="1"/>
</dbReference>
<dbReference type="InterPro" id="IPR005798">
    <property type="entry name" value="Cyt_b/b6_C"/>
</dbReference>
<evidence type="ECO:0000259" key="21">
    <source>
        <dbReference type="PROSITE" id="PS51002"/>
    </source>
</evidence>
<evidence type="ECO:0000256" key="19">
    <source>
        <dbReference type="PIRSR" id="PIRSR038885-2"/>
    </source>
</evidence>
<evidence type="ECO:0000313" key="23">
    <source>
        <dbReference type="EMBL" id="QEQ51080.1"/>
    </source>
</evidence>
<dbReference type="GO" id="GO:0008121">
    <property type="term" value="F:quinol-cytochrome-c reductase activity"/>
    <property type="evidence" value="ECO:0007669"/>
    <property type="project" value="InterPro"/>
</dbReference>
<keyword evidence="12 20" id="KW-1133">Transmembrane helix</keyword>
<evidence type="ECO:0000256" key="9">
    <source>
        <dbReference type="ARBA" id="ARBA00022723"/>
    </source>
</evidence>
<feature type="transmembrane region" description="Helical" evidence="20">
    <location>
        <begin position="288"/>
        <end position="308"/>
    </location>
</feature>
<dbReference type="GO" id="GO:0016491">
    <property type="term" value="F:oxidoreductase activity"/>
    <property type="evidence" value="ECO:0007669"/>
    <property type="project" value="UniProtKB-UniRule"/>
</dbReference>
<dbReference type="InterPro" id="IPR036150">
    <property type="entry name" value="Cyt_b/b6_C_sf"/>
</dbReference>
<dbReference type="SUPFAM" id="SSF81342">
    <property type="entry name" value="Transmembrane di-heme cytochromes"/>
    <property type="match status" value="1"/>
</dbReference>
<keyword evidence="5 20" id="KW-0813">Transport</keyword>
<protein>
    <recommendedName>
        <fullName evidence="4 20">Cytochrome b</fullName>
    </recommendedName>
</protein>
<organism evidence="23">
    <name type="scientific">Alburnoides velioglui</name>
    <dbReference type="NCBI Taxonomy" id="2613883"/>
    <lineage>
        <taxon>Eukaryota</taxon>
        <taxon>Metazoa</taxon>
        <taxon>Chordata</taxon>
        <taxon>Craniata</taxon>
        <taxon>Vertebrata</taxon>
        <taxon>Euteleostomi</taxon>
        <taxon>Actinopterygii</taxon>
        <taxon>Neopterygii</taxon>
        <taxon>Teleostei</taxon>
        <taxon>Ostariophysi</taxon>
        <taxon>Cypriniformes</taxon>
        <taxon>Leuciscidae</taxon>
        <taxon>Leuciscinae</taxon>
        <taxon>Alburnoides</taxon>
    </lineage>
</organism>
<dbReference type="EMBL" id="MK860102">
    <property type="protein sequence ID" value="QEQ51081.1"/>
    <property type="molecule type" value="Genomic_DNA"/>
</dbReference>
<keyword evidence="14" id="KW-0830">Ubiquinone</keyword>
<evidence type="ECO:0000256" key="6">
    <source>
        <dbReference type="ARBA" id="ARBA00022617"/>
    </source>
</evidence>
<keyword evidence="9 19" id="KW-0479">Metal-binding</keyword>
<dbReference type="SUPFAM" id="SSF81648">
    <property type="entry name" value="a domain/subunit of cytochrome bc1 complex (Ubiquinol-cytochrome c reductase)"/>
    <property type="match status" value="1"/>
</dbReference>
<dbReference type="CDD" id="cd00284">
    <property type="entry name" value="Cytochrome_b_N"/>
    <property type="match status" value="1"/>
</dbReference>
<dbReference type="InterPro" id="IPR016174">
    <property type="entry name" value="Di-haem_cyt_TM"/>
</dbReference>
<evidence type="ECO:0000256" key="12">
    <source>
        <dbReference type="ARBA" id="ARBA00022989"/>
    </source>
</evidence>
<sequence length="380" mass="42439">MASLRKTHPLMKIANGALVDLPTPSNISALWNFGSLLGLCLITQILTGLFLAMHYTSDISTAFSSVTHICRDVNYGWLIRSLHANGASFFFICLYLHIARGLYYGSYLYKETWNIGVVLFLLVMMTAFVGYVLPWGQMSFWGATVITNLLSAVPYMGDMLVQWIWGGFSVDNATLTRFFAFHFLLPFVVAGATILHLLFLHETGSNNPAGLNSDADKISFHPYFSYKDLLGFVIMLLALTSLTLFSPNLLGDPENFTPANPLVTPPHIQPEWYFLFAYAILRSIPNKLGGVLALLFSILVLMVVPILHTSKQRGLTFRPLTQFLFWTLVADMIILTWIGGMPVEHPYIIIGQIASVLYFALFLVLAPLAGWVKNKALKWA</sequence>
<evidence type="ECO:0000256" key="11">
    <source>
        <dbReference type="ARBA" id="ARBA00022982"/>
    </source>
</evidence>
<comment type="function">
    <text evidence="1 20">Component of the ubiquinol-cytochrome c reductase complex (complex III or cytochrome b-c1 complex) that is part of the mitochondrial respiratory chain. The b-c1 complex mediates electron transfer from ubiquinol to cytochrome c. Contributes to the generation of a proton gradient across the mitochondrial membrane that is then used for ATP synthesis.</text>
</comment>
<comment type="cofactor">
    <cofactor evidence="20">
        <name>heme b</name>
        <dbReference type="ChEBI" id="CHEBI:60344"/>
    </cofactor>
    <text evidence="20">Binds 2 heme groups non-covalently.</text>
</comment>
<evidence type="ECO:0000256" key="16">
    <source>
        <dbReference type="ARBA" id="ARBA00023136"/>
    </source>
</evidence>
<feature type="binding site" evidence="18">
    <location>
        <position position="201"/>
    </location>
    <ligand>
        <name>a ubiquinone</name>
        <dbReference type="ChEBI" id="CHEBI:16389"/>
    </ligand>
</feature>
<feature type="binding site" description="axial binding residue" evidence="19">
    <location>
        <position position="83"/>
    </location>
    <ligand>
        <name>heme b</name>
        <dbReference type="ChEBI" id="CHEBI:60344"/>
        <label>b562</label>
    </ligand>
    <ligandPart>
        <name>Fe</name>
        <dbReference type="ChEBI" id="CHEBI:18248"/>
    </ligandPart>
</feature>
<feature type="binding site" description="axial binding residue" evidence="19">
    <location>
        <position position="182"/>
    </location>
    <ligand>
        <name>heme b</name>
        <dbReference type="ChEBI" id="CHEBI:60344"/>
        <label>b562</label>
    </ligand>
    <ligandPart>
        <name>Fe</name>
        <dbReference type="ChEBI" id="CHEBI:18248"/>
    </ligandPart>
</feature>
<comment type="cofactor">
    <cofactor evidence="19">
        <name>heme</name>
        <dbReference type="ChEBI" id="CHEBI:30413"/>
    </cofactor>
    <text evidence="19">Binds 2 heme groups non-covalently.</text>
</comment>
<dbReference type="Pfam" id="PF00033">
    <property type="entry name" value="Cytochrome_B"/>
    <property type="match status" value="1"/>
</dbReference>
<dbReference type="InterPro" id="IPR048259">
    <property type="entry name" value="Cytochrome_b_N_euk/bac"/>
</dbReference>
<dbReference type="PIRSF" id="PIRSF038885">
    <property type="entry name" value="COB"/>
    <property type="match status" value="1"/>
</dbReference>
<geneLocation type="mitochondrion" evidence="23"/>
<feature type="binding site" description="axial binding residue" evidence="19">
    <location>
        <position position="196"/>
    </location>
    <ligand>
        <name>heme b</name>
        <dbReference type="ChEBI" id="CHEBI:60344"/>
        <label>b566</label>
    </ligand>
    <ligandPart>
        <name>Fe</name>
        <dbReference type="ChEBI" id="CHEBI:18248"/>
    </ligandPart>
</feature>
<feature type="domain" description="Cytochrome b/b6 N-terminal region profile" evidence="21">
    <location>
        <begin position="1"/>
        <end position="209"/>
    </location>
</feature>
<accession>A0A5J6CW41</accession>
<dbReference type="GO" id="GO:0045275">
    <property type="term" value="C:respiratory chain complex III"/>
    <property type="evidence" value="ECO:0007669"/>
    <property type="project" value="InterPro"/>
</dbReference>
<dbReference type="AlphaFoldDB" id="A0A5J6CW41"/>
<name>A0A5J6CW41_9TELE</name>
<feature type="transmembrane region" description="Helical" evidence="20">
    <location>
        <begin position="113"/>
        <end position="133"/>
    </location>
</feature>